<dbReference type="PROSITE" id="PS01358">
    <property type="entry name" value="ZF_RANBP2_1"/>
    <property type="match status" value="1"/>
</dbReference>
<evidence type="ECO:0000259" key="6">
    <source>
        <dbReference type="PROSITE" id="PS01358"/>
    </source>
</evidence>
<organism evidence="7 8">
    <name type="scientific">Erinaceus europaeus</name>
    <name type="common">Western European hedgehog</name>
    <dbReference type="NCBI Taxonomy" id="9365"/>
    <lineage>
        <taxon>Eukaryota</taxon>
        <taxon>Metazoa</taxon>
        <taxon>Chordata</taxon>
        <taxon>Craniata</taxon>
        <taxon>Vertebrata</taxon>
        <taxon>Euteleostomi</taxon>
        <taxon>Mammalia</taxon>
        <taxon>Eutheria</taxon>
        <taxon>Laurasiatheria</taxon>
        <taxon>Eulipotyphla</taxon>
        <taxon>Erinaceidae</taxon>
        <taxon>Erinaceinae</taxon>
        <taxon>Erinaceus</taxon>
    </lineage>
</organism>
<dbReference type="InterPro" id="IPR001876">
    <property type="entry name" value="Znf_RanBP2"/>
</dbReference>
<dbReference type="InterPro" id="IPR028193">
    <property type="entry name" value="TEX13A-D_N"/>
</dbReference>
<dbReference type="Pfam" id="PF15186">
    <property type="entry name" value="TEX13"/>
    <property type="match status" value="1"/>
</dbReference>
<evidence type="ECO:0000256" key="2">
    <source>
        <dbReference type="ARBA" id="ARBA00022723"/>
    </source>
</evidence>
<protein>
    <submittedName>
        <fullName evidence="8">Testis-expressed protein 13D-like</fullName>
    </submittedName>
</protein>
<name>A0ABM3WPY0_ERIEU</name>
<dbReference type="InterPro" id="IPR049367">
    <property type="entry name" value="TX13C/D_rpt"/>
</dbReference>
<feature type="domain" description="RanBP2-type" evidence="6">
    <location>
        <begin position="576"/>
        <end position="595"/>
    </location>
</feature>
<sequence>MAMDYWDAGTGFQHREVVDFINEEVRDNGGGPDSYVAFRSRSWNEVEDWLVTVVTDQRVPRALQRACTWSALALSVRVGARERELQARGVRRLQEQLEEHEVVLCALGSELQQLKQERDEVAAQLYSTRATLQQVGTDCDMLQGQLLQAQKSAQATHLAHEVPPGLPGQPPGSVTWLPNSAQPGYVAGVGMNGGLFFETLMPVPAAILYVPAPRILWAQHKQPSFHVPVPYLLPMQPAFPLGFPYLPTNILFLPSILVPISVSPLRVCLPGPSGAVGYQNDMASPWDQRSYIQGQGPDILQHTAPLEGIPIHTEESIQTPQGTVILSESQSQSQEEHPQRPQSTVPFENNWNYGHKGPKKTSEITPFVNSWGYGQGGPGMTSEMAPFIDSWSYDQKNPERTSEITSMGDSWSCAQDSTERTTRMTPFGDSWQHDQGEGQGMLLGMFTQSNNKHHSEERGPVWPQGCLDVSKTYCQEKHLQSLQGTSALGFSKNYNQIADSDRSQGMLPLWSNRSQCLEEEDLEGLQATFPGYNWIDSVKENSKKQHVQQQKTTQLERTSESQNQEKFALNCNLFNWVCPSCKTLNFSFYIACSKCKEVCMDIDNGDPIPEQIW</sequence>
<comment type="similarity">
    <text evidence="1">Belongs to the TEX13 family.</text>
</comment>
<evidence type="ECO:0000256" key="3">
    <source>
        <dbReference type="ARBA" id="ARBA00022771"/>
    </source>
</evidence>
<evidence type="ECO:0000313" key="7">
    <source>
        <dbReference type="Proteomes" id="UP001652624"/>
    </source>
</evidence>
<keyword evidence="4" id="KW-0862">Zinc</keyword>
<proteinExistence type="inferred from homology"/>
<keyword evidence="7" id="KW-1185">Reference proteome</keyword>
<dbReference type="RefSeq" id="XP_060038630.1">
    <property type="nucleotide sequence ID" value="XM_060182647.1"/>
</dbReference>
<gene>
    <name evidence="8" type="primary">LOC132535741</name>
</gene>
<dbReference type="PANTHER" id="PTHR23111">
    <property type="entry name" value="ZINC FINGER PROTEIN"/>
    <property type="match status" value="1"/>
</dbReference>
<dbReference type="Proteomes" id="UP001652624">
    <property type="component" value="Chromosome X"/>
</dbReference>
<evidence type="ECO:0000313" key="8">
    <source>
        <dbReference type="RefSeq" id="XP_060038630.1"/>
    </source>
</evidence>
<keyword evidence="2" id="KW-0479">Metal-binding</keyword>
<evidence type="ECO:0000256" key="1">
    <source>
        <dbReference type="ARBA" id="ARBA00008287"/>
    </source>
</evidence>
<keyword evidence="3" id="KW-0863">Zinc-finger</keyword>
<dbReference type="PANTHER" id="PTHR23111:SF28">
    <property type="entry name" value="TESTIS-EXPRESSED PROTEIN 13D"/>
    <property type="match status" value="1"/>
</dbReference>
<dbReference type="Pfam" id="PF20868">
    <property type="entry name" value="TX13_rpt"/>
    <property type="match status" value="1"/>
</dbReference>
<feature type="region of interest" description="Disordered" evidence="5">
    <location>
        <begin position="327"/>
        <end position="350"/>
    </location>
</feature>
<evidence type="ECO:0000256" key="4">
    <source>
        <dbReference type="ARBA" id="ARBA00022833"/>
    </source>
</evidence>
<dbReference type="GeneID" id="132535741"/>
<reference evidence="8" key="1">
    <citation type="submission" date="2025-08" db="UniProtKB">
        <authorList>
            <consortium name="RefSeq"/>
        </authorList>
    </citation>
    <scope>IDENTIFICATION</scope>
</reference>
<evidence type="ECO:0000256" key="5">
    <source>
        <dbReference type="SAM" id="MobiDB-lite"/>
    </source>
</evidence>
<accession>A0ABM3WPY0</accession>